<name>A0A915ESJ0_9BILA</name>
<feature type="compositionally biased region" description="Polar residues" evidence="1">
    <location>
        <begin position="142"/>
        <end position="168"/>
    </location>
</feature>
<accession>A0A915ESJ0</accession>
<evidence type="ECO:0000256" key="1">
    <source>
        <dbReference type="SAM" id="MobiDB-lite"/>
    </source>
</evidence>
<evidence type="ECO:0000256" key="2">
    <source>
        <dbReference type="SAM" id="SignalP"/>
    </source>
</evidence>
<dbReference type="Proteomes" id="UP000887574">
    <property type="component" value="Unplaced"/>
</dbReference>
<feature type="signal peptide" evidence="2">
    <location>
        <begin position="1"/>
        <end position="19"/>
    </location>
</feature>
<proteinExistence type="predicted"/>
<evidence type="ECO:0000313" key="3">
    <source>
        <dbReference type="Proteomes" id="UP000887574"/>
    </source>
</evidence>
<feature type="region of interest" description="Disordered" evidence="1">
    <location>
        <begin position="139"/>
        <end position="168"/>
    </location>
</feature>
<keyword evidence="3" id="KW-1185">Reference proteome</keyword>
<keyword evidence="2" id="KW-0732">Signal</keyword>
<organism evidence="3 4">
    <name type="scientific">Ditylenchus dipsaci</name>
    <dbReference type="NCBI Taxonomy" id="166011"/>
    <lineage>
        <taxon>Eukaryota</taxon>
        <taxon>Metazoa</taxon>
        <taxon>Ecdysozoa</taxon>
        <taxon>Nematoda</taxon>
        <taxon>Chromadorea</taxon>
        <taxon>Rhabditida</taxon>
        <taxon>Tylenchina</taxon>
        <taxon>Tylenchomorpha</taxon>
        <taxon>Sphaerularioidea</taxon>
        <taxon>Anguinidae</taxon>
        <taxon>Anguininae</taxon>
        <taxon>Ditylenchus</taxon>
    </lineage>
</organism>
<feature type="chain" id="PRO_5038035970" evidence="2">
    <location>
        <begin position="20"/>
        <end position="185"/>
    </location>
</feature>
<reference evidence="4" key="1">
    <citation type="submission" date="2022-11" db="UniProtKB">
        <authorList>
            <consortium name="WormBaseParasite"/>
        </authorList>
    </citation>
    <scope>IDENTIFICATION</scope>
</reference>
<sequence>MQLIFFTLFAFNLIRRAVSYIKEGDVIVDSYDFSFYTMMDIANITDKKFLRGREMPELSAEWIRNELAFKYSNGTWICVISEPDTYYISMPDTGIFSINMSMSRRLQLSWPKILVIHIPALEPEVKYIEKECPAELPCLPANNPSSTTNQEPATNQEATTKPQPTTANSAFTNRLSFCLLTLLPF</sequence>
<protein>
    <submittedName>
        <fullName evidence="4">Uncharacterized protein</fullName>
    </submittedName>
</protein>
<dbReference type="AlphaFoldDB" id="A0A915ESJ0"/>
<evidence type="ECO:0000313" key="4">
    <source>
        <dbReference type="WBParaSite" id="jg934"/>
    </source>
</evidence>
<dbReference type="WBParaSite" id="jg934">
    <property type="protein sequence ID" value="jg934"/>
    <property type="gene ID" value="jg934"/>
</dbReference>